<sequence length="575" mass="65289">MTYPHIDSGLEGEAAANPVGEQDASDAPVQGGFMFIASTGQKTKQDRRLLRSLREHVMHNYLERRDAEKQGVNADKAGRVSLESGPSQGGDRKRGVSGGQMRFRMQSGELQLRYPYRYRKGKKAKRRNETDDRDVDEGSSAVKQLSAAIEQQGASNSGFVPGMPVTWLGSRKIDVFGVLPVRMGEGDETSLHLFRQYDRYPWCPINGQSSWSSFAISDQLVFHATMFSWGMHFRYRRPVHDAQEEMKTLQHKVAAISLINDRLSDSNQAVNDETVAAVAALTNIALVTDSYPEASKHMAGLWAMVQMRGGLASLKSHVQQHLQRLISWNDLIYSEVFDEKLRFPPIEVWDESWGTLERRQTASRSLPGLSRAELHAAGVPYHQVLDLLNDMRELCEAEQISPLRVTNDQGRMSRADMFHRVERKLWVIHQGDTAPGHNRWDATVWRAVSLSALLFTHHYLRGNPLKYRHFNVLSTRLYNTLLDMDQDLTELDFAPTLLIWMLSTGAVTTSLSPVVHSSFIFMLGRACDKYGLLAYDRFRWTLSQFLWTGEADEARYSKLWHELEPAMQARCIETG</sequence>
<dbReference type="STRING" id="5601.A0A0D2CY08"/>
<dbReference type="HOGENOM" id="CLU_460790_0_0_1"/>
<evidence type="ECO:0000313" key="2">
    <source>
        <dbReference type="EMBL" id="KIW70056.1"/>
    </source>
</evidence>
<organism evidence="2 3">
    <name type="scientific">Phialophora macrospora</name>
    <dbReference type="NCBI Taxonomy" id="1851006"/>
    <lineage>
        <taxon>Eukaryota</taxon>
        <taxon>Fungi</taxon>
        <taxon>Dikarya</taxon>
        <taxon>Ascomycota</taxon>
        <taxon>Pezizomycotina</taxon>
        <taxon>Eurotiomycetes</taxon>
        <taxon>Chaetothyriomycetidae</taxon>
        <taxon>Chaetothyriales</taxon>
        <taxon>Herpotrichiellaceae</taxon>
        <taxon>Phialophora</taxon>
    </lineage>
</organism>
<evidence type="ECO:0000256" key="1">
    <source>
        <dbReference type="SAM" id="MobiDB-lite"/>
    </source>
</evidence>
<dbReference type="PANTHER" id="PTHR37540">
    <property type="entry name" value="TRANSCRIPTION FACTOR (ACR-2), PUTATIVE-RELATED-RELATED"/>
    <property type="match status" value="1"/>
</dbReference>
<dbReference type="Pfam" id="PF11951">
    <property type="entry name" value="Fungal_trans_2"/>
    <property type="match status" value="1"/>
</dbReference>
<reference evidence="2 3" key="1">
    <citation type="submission" date="2015-01" db="EMBL/GenBank/DDBJ databases">
        <title>The Genome Sequence of Capronia semiimmersa CBS27337.</title>
        <authorList>
            <consortium name="The Broad Institute Genomics Platform"/>
            <person name="Cuomo C."/>
            <person name="de Hoog S."/>
            <person name="Gorbushina A."/>
            <person name="Stielow B."/>
            <person name="Teixiera M."/>
            <person name="Abouelleil A."/>
            <person name="Chapman S.B."/>
            <person name="Priest M."/>
            <person name="Young S.K."/>
            <person name="Wortman J."/>
            <person name="Nusbaum C."/>
            <person name="Birren B."/>
        </authorList>
    </citation>
    <scope>NUCLEOTIDE SEQUENCE [LARGE SCALE GENOMIC DNA]</scope>
    <source>
        <strain evidence="2 3">CBS 27337</strain>
    </source>
</reference>
<protein>
    <recommendedName>
        <fullName evidence="4">Transcription factor domain-containing protein</fullName>
    </recommendedName>
</protein>
<evidence type="ECO:0008006" key="4">
    <source>
        <dbReference type="Google" id="ProtNLM"/>
    </source>
</evidence>
<name>A0A0D2CY08_9EURO</name>
<accession>A0A0D2CY08</accession>
<keyword evidence="3" id="KW-1185">Reference proteome</keyword>
<feature type="region of interest" description="Disordered" evidence="1">
    <location>
        <begin position="61"/>
        <end position="104"/>
    </location>
</feature>
<dbReference type="InterPro" id="IPR021858">
    <property type="entry name" value="Fun_TF"/>
</dbReference>
<feature type="region of interest" description="Disordered" evidence="1">
    <location>
        <begin position="119"/>
        <end position="140"/>
    </location>
</feature>
<dbReference type="AlphaFoldDB" id="A0A0D2CY08"/>
<evidence type="ECO:0000313" key="3">
    <source>
        <dbReference type="Proteomes" id="UP000054266"/>
    </source>
</evidence>
<proteinExistence type="predicted"/>
<dbReference type="PANTHER" id="PTHR37540:SF5">
    <property type="entry name" value="TRANSCRIPTION FACTOR DOMAIN-CONTAINING PROTEIN"/>
    <property type="match status" value="1"/>
</dbReference>
<gene>
    <name evidence="2" type="ORF">PV04_02367</name>
</gene>
<dbReference type="EMBL" id="KN846957">
    <property type="protein sequence ID" value="KIW70056.1"/>
    <property type="molecule type" value="Genomic_DNA"/>
</dbReference>
<dbReference type="Proteomes" id="UP000054266">
    <property type="component" value="Unassembled WGS sequence"/>
</dbReference>